<dbReference type="InterPro" id="IPR036162">
    <property type="entry name" value="Resolvase-like_N_sf"/>
</dbReference>
<proteinExistence type="predicted"/>
<reference evidence="6" key="4">
    <citation type="submission" date="2023-08" db="EMBL/GenBank/DDBJ databases">
        <authorList>
            <person name="Sun Q."/>
            <person name="Zhou Y."/>
        </authorList>
    </citation>
    <scope>NUCLEOTIDE SEQUENCE</scope>
    <source>
        <strain evidence="7">CGMCC 1.8884</strain>
        <strain evidence="6">CGMCC 1.8885</strain>
    </source>
</reference>
<dbReference type="PANTHER" id="PTHR30461:SF23">
    <property type="entry name" value="DNA RECOMBINASE-RELATED"/>
    <property type="match status" value="1"/>
</dbReference>
<dbReference type="InterPro" id="IPR006119">
    <property type="entry name" value="Resolv_N"/>
</dbReference>
<dbReference type="PROSITE" id="PS00398">
    <property type="entry name" value="RECOMBINASES_2"/>
    <property type="match status" value="1"/>
</dbReference>
<keyword evidence="8" id="KW-1185">Reference proteome</keyword>
<dbReference type="RefSeq" id="WP_081608226.1">
    <property type="nucleotide sequence ID" value="NZ_BMLZ01000018.1"/>
</dbReference>
<dbReference type="PROSITE" id="PS51736">
    <property type="entry name" value="RECOMBINASES_3"/>
    <property type="match status" value="1"/>
</dbReference>
<evidence type="ECO:0000256" key="4">
    <source>
        <dbReference type="PIRSR" id="PIRSR606118-50"/>
    </source>
</evidence>
<evidence type="ECO:0000313" key="9">
    <source>
        <dbReference type="Proteomes" id="UP000652720"/>
    </source>
</evidence>
<dbReference type="AlphaFoldDB" id="A0AAV4K5F1"/>
<keyword evidence="1" id="KW-0229">DNA integration</keyword>
<sequence length="464" mass="51849">MTVRAYIRVSGRHQVDGFSLGAQQAKCQAWATYQGLGDVVVYEDAGLSGRGDNRPGLQALLLDLVPGDVVVILSITRLARGGAVQLLTLVNSIREKGARLVFLSENIDTDNYTGRLMLTTFAGFAEMEVEQTRDRAMMGKTQAAQQGLYPHNPHNLRMGWATDEEGRIVEDEHAETVRRIIRQGRASYRQTADLLNREGVPTRNGLIGRWDVYQVQRIVTHAGYWTGEVIFRESSGGEQIVIPAPPLVSREEWEAAQRPRSANSVFRRPDLYPLTGHLSCACGHGLAGQRKDSQRGRKRFYEYYFCSPLRRGTATCPAWQKRSPCFPVAPLHQHARHVLAEAVANPTDPLKLALAWQGELPPDPHAKERADIAQRLDALLDLYLDNMVDRAIYAQRRQTFERRLEELAPPAPVAPVAMPARPDLAAAILASTNEEFAALLDLLEVRFVQCERDRVELQSYTPLG</sequence>
<dbReference type="GO" id="GO:0003677">
    <property type="term" value="F:DNA binding"/>
    <property type="evidence" value="ECO:0007669"/>
    <property type="project" value="UniProtKB-KW"/>
</dbReference>
<reference evidence="6" key="2">
    <citation type="journal article" date="2014" name="Int. J. Syst. Evol. Microbiol.">
        <title>Complete genome sequence of Corynebacterium casei LMG S-19264T (=DSM 44701T), isolated from a smear-ripened cheese.</title>
        <authorList>
            <consortium name="US DOE Joint Genome Institute (JGI-PGF)"/>
            <person name="Walter F."/>
            <person name="Albersmeier A."/>
            <person name="Kalinowski J."/>
            <person name="Ruckert C."/>
        </authorList>
    </citation>
    <scope>NUCLEOTIDE SEQUENCE</scope>
    <source>
        <strain evidence="6">CGMCC 1.8885</strain>
    </source>
</reference>
<dbReference type="PANTHER" id="PTHR30461">
    <property type="entry name" value="DNA-INVERTASE FROM LAMBDOID PROPHAGE"/>
    <property type="match status" value="1"/>
</dbReference>
<dbReference type="InterPro" id="IPR006118">
    <property type="entry name" value="Recombinase_CS"/>
</dbReference>
<dbReference type="GeneID" id="59164361"/>
<evidence type="ECO:0000313" key="7">
    <source>
        <dbReference type="EMBL" id="GGP29934.1"/>
    </source>
</evidence>
<dbReference type="Proteomes" id="UP000630135">
    <property type="component" value="Unassembled WGS sequence"/>
</dbReference>
<evidence type="ECO:0000259" key="5">
    <source>
        <dbReference type="PROSITE" id="PS51736"/>
    </source>
</evidence>
<keyword evidence="2" id="KW-0238">DNA-binding</keyword>
<reference evidence="8" key="3">
    <citation type="journal article" date="2019" name="Int. J. Syst. Evol. Microbiol.">
        <title>The Global Catalogue of Microorganisms (GCM) 10K type strain sequencing project: providing services to taxonomists for standard genome sequencing and annotation.</title>
        <authorList>
            <consortium name="The Broad Institute Genomics Platform"/>
            <consortium name="The Broad Institute Genome Sequencing Center for Infectious Disease"/>
            <person name="Wu L."/>
            <person name="Ma J."/>
        </authorList>
    </citation>
    <scope>NUCLEOTIDE SEQUENCE [LARGE SCALE GENOMIC DNA]</scope>
    <source>
        <strain evidence="8">CGMCC 1.8884</strain>
    </source>
</reference>
<dbReference type="Gene3D" id="3.40.50.1390">
    <property type="entry name" value="Resolvase, N-terminal catalytic domain"/>
    <property type="match status" value="1"/>
</dbReference>
<gene>
    <name evidence="7" type="ORF">GCM10008021_15850</name>
    <name evidence="6" type="ORF">GCM10010914_21610</name>
</gene>
<dbReference type="SMART" id="SM00857">
    <property type="entry name" value="Resolvase"/>
    <property type="match status" value="1"/>
</dbReference>
<evidence type="ECO:0000256" key="2">
    <source>
        <dbReference type="ARBA" id="ARBA00023125"/>
    </source>
</evidence>
<dbReference type="InterPro" id="IPR011109">
    <property type="entry name" value="DNA_bind_recombinase_dom"/>
</dbReference>
<dbReference type="GO" id="GO:0015074">
    <property type="term" value="P:DNA integration"/>
    <property type="evidence" value="ECO:0007669"/>
    <property type="project" value="UniProtKB-KW"/>
</dbReference>
<dbReference type="Gene3D" id="3.90.1750.20">
    <property type="entry name" value="Putative Large Serine Recombinase, Chain B, Domain 2"/>
    <property type="match status" value="1"/>
</dbReference>
<accession>A0AAV4K5F1</accession>
<keyword evidence="3" id="KW-0233">DNA recombination</keyword>
<dbReference type="CDD" id="cd03768">
    <property type="entry name" value="SR_ResInv"/>
    <property type="match status" value="1"/>
</dbReference>
<dbReference type="Proteomes" id="UP000652720">
    <property type="component" value="Unassembled WGS sequence"/>
</dbReference>
<comment type="caution">
    <text evidence="6">The sequence shown here is derived from an EMBL/GenBank/DDBJ whole genome shotgun (WGS) entry which is preliminary data.</text>
</comment>
<evidence type="ECO:0000256" key="1">
    <source>
        <dbReference type="ARBA" id="ARBA00022908"/>
    </source>
</evidence>
<reference evidence="7" key="1">
    <citation type="journal article" date="2014" name="Int. J. Syst. Evol. Microbiol.">
        <title>Complete genome of a new Firmicutes species belonging to the dominant human colonic microbiota ('Ruminococcus bicirculans') reveals two chromosomes and a selective capacity to utilize plant glucans.</title>
        <authorList>
            <consortium name="NISC Comparative Sequencing Program"/>
            <person name="Wegmann U."/>
            <person name="Louis P."/>
            <person name="Goesmann A."/>
            <person name="Henrissat B."/>
            <person name="Duncan S.H."/>
            <person name="Flint H.J."/>
        </authorList>
    </citation>
    <scope>NUCLEOTIDE SEQUENCE</scope>
    <source>
        <strain evidence="7">CGMCC 1.8884</strain>
    </source>
</reference>
<evidence type="ECO:0000313" key="6">
    <source>
        <dbReference type="EMBL" id="GGI86823.1"/>
    </source>
</evidence>
<feature type="active site" description="O-(5'-phospho-DNA)-serine intermediate" evidence="4">
    <location>
        <position position="10"/>
    </location>
</feature>
<dbReference type="Pfam" id="PF00239">
    <property type="entry name" value="Resolvase"/>
    <property type="match status" value="1"/>
</dbReference>
<dbReference type="InterPro" id="IPR038109">
    <property type="entry name" value="DNA_bind_recomb_sf"/>
</dbReference>
<dbReference type="EMBL" id="BMLZ01000018">
    <property type="protein sequence ID" value="GGP29934.1"/>
    <property type="molecule type" value="Genomic_DNA"/>
</dbReference>
<protein>
    <recommendedName>
        <fullName evidence="5">Resolvase/invertase-type recombinase catalytic domain-containing protein</fullName>
    </recommendedName>
</protein>
<dbReference type="Pfam" id="PF07508">
    <property type="entry name" value="Recombinase"/>
    <property type="match status" value="1"/>
</dbReference>
<dbReference type="SUPFAM" id="SSF53041">
    <property type="entry name" value="Resolvase-like"/>
    <property type="match status" value="1"/>
</dbReference>
<name>A0AAV4K5F1_9DEIO</name>
<dbReference type="EMBL" id="BMMA01000022">
    <property type="protein sequence ID" value="GGI86823.1"/>
    <property type="molecule type" value="Genomic_DNA"/>
</dbReference>
<dbReference type="GO" id="GO:0000150">
    <property type="term" value="F:DNA strand exchange activity"/>
    <property type="evidence" value="ECO:0007669"/>
    <property type="project" value="InterPro"/>
</dbReference>
<dbReference type="InterPro" id="IPR050639">
    <property type="entry name" value="SSR_resolvase"/>
</dbReference>
<evidence type="ECO:0000313" key="8">
    <source>
        <dbReference type="Proteomes" id="UP000630135"/>
    </source>
</evidence>
<organism evidence="6 9">
    <name type="scientific">Deinococcus wulumuqiensis</name>
    <dbReference type="NCBI Taxonomy" id="980427"/>
    <lineage>
        <taxon>Bacteria</taxon>
        <taxon>Thermotogati</taxon>
        <taxon>Deinococcota</taxon>
        <taxon>Deinococci</taxon>
        <taxon>Deinococcales</taxon>
        <taxon>Deinococcaceae</taxon>
        <taxon>Deinococcus</taxon>
    </lineage>
</organism>
<feature type="domain" description="Resolvase/invertase-type recombinase catalytic" evidence="5">
    <location>
        <begin position="2"/>
        <end position="147"/>
    </location>
</feature>
<evidence type="ECO:0000256" key="3">
    <source>
        <dbReference type="ARBA" id="ARBA00023172"/>
    </source>
</evidence>